<feature type="domain" description="HTH gntR-type" evidence="4">
    <location>
        <begin position="22"/>
        <end position="89"/>
    </location>
</feature>
<evidence type="ECO:0000259" key="4">
    <source>
        <dbReference type="PROSITE" id="PS50949"/>
    </source>
</evidence>
<keyword evidence="6" id="KW-1185">Reference proteome</keyword>
<dbReference type="PANTHER" id="PTHR43537">
    <property type="entry name" value="TRANSCRIPTIONAL REGULATOR, GNTR FAMILY"/>
    <property type="match status" value="1"/>
</dbReference>
<evidence type="ECO:0000256" key="1">
    <source>
        <dbReference type="ARBA" id="ARBA00023015"/>
    </source>
</evidence>
<evidence type="ECO:0000313" key="6">
    <source>
        <dbReference type="Proteomes" id="UP000048926"/>
    </source>
</evidence>
<dbReference type="CDD" id="cd07377">
    <property type="entry name" value="WHTH_GntR"/>
    <property type="match status" value="1"/>
</dbReference>
<dbReference type="Proteomes" id="UP000048926">
    <property type="component" value="Unassembled WGS sequence"/>
</dbReference>
<evidence type="ECO:0000256" key="3">
    <source>
        <dbReference type="ARBA" id="ARBA00023163"/>
    </source>
</evidence>
<dbReference type="OrthoDB" id="9788098at2"/>
<dbReference type="SUPFAM" id="SSF48008">
    <property type="entry name" value="GntR ligand-binding domain-like"/>
    <property type="match status" value="1"/>
</dbReference>
<gene>
    <name evidence="5" type="primary">ydfH_10</name>
    <name evidence="5" type="ORF">LAL4801_04275</name>
</gene>
<dbReference type="EMBL" id="CXST01000002">
    <property type="protein sequence ID" value="CTQ45820.1"/>
    <property type="molecule type" value="Genomic_DNA"/>
</dbReference>
<dbReference type="InterPro" id="IPR008920">
    <property type="entry name" value="TF_FadR/GntR_C"/>
</dbReference>
<keyword evidence="2" id="KW-0238">DNA-binding</keyword>
<dbReference type="SUPFAM" id="SSF46785">
    <property type="entry name" value="Winged helix' DNA-binding domain"/>
    <property type="match status" value="1"/>
</dbReference>
<dbReference type="PANTHER" id="PTHR43537:SF45">
    <property type="entry name" value="GNTR FAMILY REGULATORY PROTEIN"/>
    <property type="match status" value="1"/>
</dbReference>
<dbReference type="PROSITE" id="PS50949">
    <property type="entry name" value="HTH_GNTR"/>
    <property type="match status" value="1"/>
</dbReference>
<dbReference type="Gene3D" id="1.10.10.10">
    <property type="entry name" value="Winged helix-like DNA-binding domain superfamily/Winged helix DNA-binding domain"/>
    <property type="match status" value="1"/>
</dbReference>
<dbReference type="SMART" id="SM00345">
    <property type="entry name" value="HTH_GNTR"/>
    <property type="match status" value="1"/>
</dbReference>
<dbReference type="InterPro" id="IPR036388">
    <property type="entry name" value="WH-like_DNA-bd_sf"/>
</dbReference>
<evidence type="ECO:0000256" key="2">
    <source>
        <dbReference type="ARBA" id="ARBA00023125"/>
    </source>
</evidence>
<evidence type="ECO:0000313" key="5">
    <source>
        <dbReference type="EMBL" id="CTQ45820.1"/>
    </source>
</evidence>
<sequence length="237" mass="26904">MSLTNEQDFPEITLPDIGKLSGSLAQRVYEALRSSILAMDLPPGTLLRKQVICEQLGVSRSPVTEAITRLAGEGLVEVIPQSGSRVTKFSMSEIREGAFLREAIELAAVSKVAAERTEEQLTELNRNLRLQALCLEDHDETGFYREDERMHELIFSFTGYPKLHSLSATGWMQVNRARQLLLPMRGRAFEAYDEHRVIVEAIRDRDPERARQAMQKHLSELVTRLEPLAETRPDLFD</sequence>
<name>A0A0M6YAI2_9HYPH</name>
<dbReference type="STRING" id="187304.B0E33_02510"/>
<organism evidence="5 6">
    <name type="scientific">Roseibium aggregatum</name>
    <dbReference type="NCBI Taxonomy" id="187304"/>
    <lineage>
        <taxon>Bacteria</taxon>
        <taxon>Pseudomonadati</taxon>
        <taxon>Pseudomonadota</taxon>
        <taxon>Alphaproteobacteria</taxon>
        <taxon>Hyphomicrobiales</taxon>
        <taxon>Stappiaceae</taxon>
        <taxon>Roseibium</taxon>
    </lineage>
</organism>
<dbReference type="RefSeq" id="WP_022997690.1">
    <property type="nucleotide sequence ID" value="NZ_CP045631.1"/>
</dbReference>
<reference evidence="6" key="1">
    <citation type="submission" date="2015-07" db="EMBL/GenBank/DDBJ databases">
        <authorList>
            <person name="Rodrigo-Torres Lidia"/>
            <person name="Arahal R.David."/>
        </authorList>
    </citation>
    <scope>NUCLEOTIDE SEQUENCE [LARGE SCALE GENOMIC DNA]</scope>
    <source>
        <strain evidence="6">CECT 4801</strain>
    </source>
</reference>
<dbReference type="PRINTS" id="PR00035">
    <property type="entry name" value="HTHGNTR"/>
</dbReference>
<protein>
    <submittedName>
        <fullName evidence="5">Putative HTH-type transcriptional regulator YdfH</fullName>
    </submittedName>
</protein>
<dbReference type="GO" id="GO:0003700">
    <property type="term" value="F:DNA-binding transcription factor activity"/>
    <property type="evidence" value="ECO:0007669"/>
    <property type="project" value="InterPro"/>
</dbReference>
<keyword evidence="1" id="KW-0805">Transcription regulation</keyword>
<dbReference type="GO" id="GO:0003677">
    <property type="term" value="F:DNA binding"/>
    <property type="evidence" value="ECO:0007669"/>
    <property type="project" value="UniProtKB-KW"/>
</dbReference>
<dbReference type="SMART" id="SM00895">
    <property type="entry name" value="FCD"/>
    <property type="match status" value="1"/>
</dbReference>
<dbReference type="InterPro" id="IPR011711">
    <property type="entry name" value="GntR_C"/>
</dbReference>
<keyword evidence="3" id="KW-0804">Transcription</keyword>
<proteinExistence type="predicted"/>
<accession>A0A0M6YAI2</accession>
<dbReference type="AlphaFoldDB" id="A0A0M6YAI2"/>
<dbReference type="Gene3D" id="1.20.120.530">
    <property type="entry name" value="GntR ligand-binding domain-like"/>
    <property type="match status" value="1"/>
</dbReference>
<dbReference type="InterPro" id="IPR036390">
    <property type="entry name" value="WH_DNA-bd_sf"/>
</dbReference>
<dbReference type="Pfam" id="PF07729">
    <property type="entry name" value="FCD"/>
    <property type="match status" value="1"/>
</dbReference>
<dbReference type="InterPro" id="IPR000524">
    <property type="entry name" value="Tscrpt_reg_HTH_GntR"/>
</dbReference>
<dbReference type="Pfam" id="PF00392">
    <property type="entry name" value="GntR"/>
    <property type="match status" value="1"/>
</dbReference>